<protein>
    <recommendedName>
        <fullName evidence="2">Retrovirus-related Pol polyprotein from transposon TNT 1-94-like beta-barrel domain-containing protein</fullName>
    </recommendedName>
</protein>
<dbReference type="Pfam" id="PF22936">
    <property type="entry name" value="Pol_BBD"/>
    <property type="match status" value="1"/>
</dbReference>
<feature type="region of interest" description="Disordered" evidence="1">
    <location>
        <begin position="67"/>
        <end position="113"/>
    </location>
</feature>
<proteinExistence type="predicted"/>
<gene>
    <name evidence="3" type="ORF">C8F04DRAFT_1341769</name>
</gene>
<feature type="domain" description="Retrovirus-related Pol polyprotein from transposon TNT 1-94-like beta-barrel" evidence="2">
    <location>
        <begin position="204"/>
        <end position="275"/>
    </location>
</feature>
<accession>A0AAD6SXS7</accession>
<sequence>MASTLLAQPNLTLASALAALDARQARHLADGQQAGNVAFAVHSKNISCTNKSCPKPGTHTWPYCTSSGGGMDGKTIPEAQQKYREDRDRAQGKTAVPPKDQKPKGPRVKRDDGGRAYITLQGVDCYITPAPSPAAVPVVVPAAPIANIALAHAAESLITDPIPNAGDDLVGALEVWLANDSPRSSVDWNVQPTALSASDGYDLFADTGANVHISPEKADFVTFQDIAPRPVNGFQGSSIMARGIGTVRTRNLTLELALYIPGAAVRLLSVVRICQANPYEFHFDDKAVWITNKTGLSGQGSIANHFQAKYQYAQ</sequence>
<evidence type="ECO:0000313" key="3">
    <source>
        <dbReference type="EMBL" id="KAJ7035790.1"/>
    </source>
</evidence>
<dbReference type="AlphaFoldDB" id="A0AAD6SXS7"/>
<organism evidence="3 4">
    <name type="scientific">Mycena alexandri</name>
    <dbReference type="NCBI Taxonomy" id="1745969"/>
    <lineage>
        <taxon>Eukaryota</taxon>
        <taxon>Fungi</taxon>
        <taxon>Dikarya</taxon>
        <taxon>Basidiomycota</taxon>
        <taxon>Agaricomycotina</taxon>
        <taxon>Agaricomycetes</taxon>
        <taxon>Agaricomycetidae</taxon>
        <taxon>Agaricales</taxon>
        <taxon>Marasmiineae</taxon>
        <taxon>Mycenaceae</taxon>
        <taxon>Mycena</taxon>
    </lineage>
</organism>
<keyword evidence="4" id="KW-1185">Reference proteome</keyword>
<evidence type="ECO:0000256" key="1">
    <source>
        <dbReference type="SAM" id="MobiDB-lite"/>
    </source>
</evidence>
<evidence type="ECO:0000313" key="4">
    <source>
        <dbReference type="Proteomes" id="UP001218188"/>
    </source>
</evidence>
<name>A0AAD6SXS7_9AGAR</name>
<evidence type="ECO:0000259" key="2">
    <source>
        <dbReference type="Pfam" id="PF22936"/>
    </source>
</evidence>
<comment type="caution">
    <text evidence="3">The sequence shown here is derived from an EMBL/GenBank/DDBJ whole genome shotgun (WGS) entry which is preliminary data.</text>
</comment>
<reference evidence="3" key="1">
    <citation type="submission" date="2023-03" db="EMBL/GenBank/DDBJ databases">
        <title>Massive genome expansion in bonnet fungi (Mycena s.s.) driven by repeated elements and novel gene families across ecological guilds.</title>
        <authorList>
            <consortium name="Lawrence Berkeley National Laboratory"/>
            <person name="Harder C.B."/>
            <person name="Miyauchi S."/>
            <person name="Viragh M."/>
            <person name="Kuo A."/>
            <person name="Thoen E."/>
            <person name="Andreopoulos B."/>
            <person name="Lu D."/>
            <person name="Skrede I."/>
            <person name="Drula E."/>
            <person name="Henrissat B."/>
            <person name="Morin E."/>
            <person name="Kohler A."/>
            <person name="Barry K."/>
            <person name="LaButti K."/>
            <person name="Morin E."/>
            <person name="Salamov A."/>
            <person name="Lipzen A."/>
            <person name="Mereny Z."/>
            <person name="Hegedus B."/>
            <person name="Baldrian P."/>
            <person name="Stursova M."/>
            <person name="Weitz H."/>
            <person name="Taylor A."/>
            <person name="Grigoriev I.V."/>
            <person name="Nagy L.G."/>
            <person name="Martin F."/>
            <person name="Kauserud H."/>
        </authorList>
    </citation>
    <scope>NUCLEOTIDE SEQUENCE</scope>
    <source>
        <strain evidence="3">CBHHK200</strain>
    </source>
</reference>
<feature type="compositionally biased region" description="Basic and acidic residues" evidence="1">
    <location>
        <begin position="99"/>
        <end position="113"/>
    </location>
</feature>
<dbReference type="EMBL" id="JARJCM010000048">
    <property type="protein sequence ID" value="KAJ7035790.1"/>
    <property type="molecule type" value="Genomic_DNA"/>
</dbReference>
<dbReference type="Proteomes" id="UP001218188">
    <property type="component" value="Unassembled WGS sequence"/>
</dbReference>
<feature type="compositionally biased region" description="Basic and acidic residues" evidence="1">
    <location>
        <begin position="81"/>
        <end position="91"/>
    </location>
</feature>
<dbReference type="InterPro" id="IPR054722">
    <property type="entry name" value="PolX-like_BBD"/>
</dbReference>